<dbReference type="AlphaFoldDB" id="A0A7U3ZQ07"/>
<evidence type="ECO:0000313" key="3">
    <source>
        <dbReference type="Proteomes" id="UP000000493"/>
    </source>
</evidence>
<name>A0A7U3ZQ07_RUNSL</name>
<feature type="signal peptide" evidence="1">
    <location>
        <begin position="1"/>
        <end position="25"/>
    </location>
</feature>
<keyword evidence="1" id="KW-0732">Signal</keyword>
<evidence type="ECO:0000313" key="2">
    <source>
        <dbReference type="EMBL" id="AEI51257.1"/>
    </source>
</evidence>
<dbReference type="KEGG" id="rsi:Runsl_4947"/>
<evidence type="ECO:0008006" key="4">
    <source>
        <dbReference type="Google" id="ProtNLM"/>
    </source>
</evidence>
<sequence length="165" mass="18001">MKNMMLFMKKGILFGFLLLTGVRCSSSLDTLMTPEGCVSDRPILTGKWTMTEFRYFGGCCPPIADSSWKKAPENLYLLEFTVDGKIIVTNALSGTNGAIPAQPAQLATTYTIAGKEVTLGEQILGGVAWAKNVWVVKLTTSELILAIAVGKEGETNERKFIRSCR</sequence>
<reference evidence="2 3" key="2">
    <citation type="journal article" date="2012" name="Stand. Genomic Sci.">
        <title>Complete genome sequence of the aquatic bacterium Runella slithyformis type strain (LSU 4(T)).</title>
        <authorList>
            <person name="Copeland A."/>
            <person name="Zhang X."/>
            <person name="Misra M."/>
            <person name="Lapidus A."/>
            <person name="Nolan M."/>
            <person name="Lucas S."/>
            <person name="Deshpande S."/>
            <person name="Cheng J.F."/>
            <person name="Tapia R."/>
            <person name="Goodwin L.A."/>
            <person name="Pitluck S."/>
            <person name="Liolios K."/>
            <person name="Pagani I."/>
            <person name="Ivanova N."/>
            <person name="Mikhailova N."/>
            <person name="Pati A."/>
            <person name="Chen A."/>
            <person name="Palaniappan K."/>
            <person name="Land M."/>
            <person name="Hauser L."/>
            <person name="Pan C."/>
            <person name="Jeffries C.D."/>
            <person name="Detter J.C."/>
            <person name="Brambilla E.M."/>
            <person name="Rohde M."/>
            <person name="Djao O.D."/>
            <person name="Goker M."/>
            <person name="Sikorski J."/>
            <person name="Tindall B.J."/>
            <person name="Woyke T."/>
            <person name="Bristow J."/>
            <person name="Eisen J.A."/>
            <person name="Markowitz V."/>
            <person name="Hugenholtz P."/>
            <person name="Kyrpides N.C."/>
            <person name="Klenk H.P."/>
            <person name="Mavromatis K."/>
        </authorList>
    </citation>
    <scope>NUCLEOTIDE SEQUENCE [LARGE SCALE GENOMIC DNA]</scope>
    <source>
        <strain evidence="3">ATCC 29530 / DSM 19594 / LMG 11500 / NCIMB 11436 / LSU 4</strain>
    </source>
</reference>
<proteinExistence type="predicted"/>
<dbReference type="EMBL" id="CP002859">
    <property type="protein sequence ID" value="AEI51257.1"/>
    <property type="molecule type" value="Genomic_DNA"/>
</dbReference>
<organism evidence="2 3">
    <name type="scientific">Runella slithyformis (strain ATCC 29530 / DSM 19594 / LMG 11500 / NCIMB 11436 / LSU 4)</name>
    <dbReference type="NCBI Taxonomy" id="761193"/>
    <lineage>
        <taxon>Bacteria</taxon>
        <taxon>Pseudomonadati</taxon>
        <taxon>Bacteroidota</taxon>
        <taxon>Cytophagia</taxon>
        <taxon>Cytophagales</taxon>
        <taxon>Spirosomataceae</taxon>
        <taxon>Runella</taxon>
    </lineage>
</organism>
<feature type="chain" id="PRO_5030952831" description="Lipocalin-like domain-containing protein" evidence="1">
    <location>
        <begin position="26"/>
        <end position="165"/>
    </location>
</feature>
<reference evidence="3" key="1">
    <citation type="submission" date="2011-06" db="EMBL/GenBank/DDBJ databases">
        <title>The complete genome of chromosome of Runella slithyformis DSM 19594.</title>
        <authorList>
            <consortium name="US DOE Joint Genome Institute (JGI-PGF)"/>
            <person name="Lucas S."/>
            <person name="Han J."/>
            <person name="Lapidus A."/>
            <person name="Bruce D."/>
            <person name="Goodwin L."/>
            <person name="Pitluck S."/>
            <person name="Peters L."/>
            <person name="Kyrpides N."/>
            <person name="Mavromatis K."/>
            <person name="Ivanova N."/>
            <person name="Ovchinnikova G."/>
            <person name="Zhang X."/>
            <person name="Misra M."/>
            <person name="Detter J.C."/>
            <person name="Tapia R."/>
            <person name="Han C."/>
            <person name="Land M."/>
            <person name="Hauser L."/>
            <person name="Markowitz V."/>
            <person name="Cheng J.-F."/>
            <person name="Hugenholtz P."/>
            <person name="Woyke T."/>
            <person name="Wu D."/>
            <person name="Tindall B."/>
            <person name="Faehrich R."/>
            <person name="Brambilla E."/>
            <person name="Klenk H.-P."/>
            <person name="Eisen J.A."/>
        </authorList>
    </citation>
    <scope>NUCLEOTIDE SEQUENCE [LARGE SCALE GENOMIC DNA]</scope>
    <source>
        <strain evidence="3">ATCC 29530 / DSM 19594 / LMG 11500 / NCIMB 11436 / LSU 4</strain>
    </source>
</reference>
<dbReference type="Proteomes" id="UP000000493">
    <property type="component" value="Chromosome"/>
</dbReference>
<gene>
    <name evidence="2" type="ordered locus">Runsl_4947</name>
</gene>
<evidence type="ECO:0000256" key="1">
    <source>
        <dbReference type="SAM" id="SignalP"/>
    </source>
</evidence>
<protein>
    <recommendedName>
        <fullName evidence="4">Lipocalin-like domain-containing protein</fullName>
    </recommendedName>
</protein>
<keyword evidence="3" id="KW-1185">Reference proteome</keyword>
<accession>A0A7U3ZQ07</accession>